<organism evidence="2 3">
    <name type="scientific">Cirrhinus mrigala</name>
    <name type="common">Mrigala</name>
    <dbReference type="NCBI Taxonomy" id="683832"/>
    <lineage>
        <taxon>Eukaryota</taxon>
        <taxon>Metazoa</taxon>
        <taxon>Chordata</taxon>
        <taxon>Craniata</taxon>
        <taxon>Vertebrata</taxon>
        <taxon>Euteleostomi</taxon>
        <taxon>Actinopterygii</taxon>
        <taxon>Neopterygii</taxon>
        <taxon>Teleostei</taxon>
        <taxon>Ostariophysi</taxon>
        <taxon>Cypriniformes</taxon>
        <taxon>Cyprinidae</taxon>
        <taxon>Labeoninae</taxon>
        <taxon>Labeonini</taxon>
        <taxon>Cirrhinus</taxon>
    </lineage>
</organism>
<dbReference type="Proteomes" id="UP001529510">
    <property type="component" value="Unassembled WGS sequence"/>
</dbReference>
<evidence type="ECO:0000313" key="2">
    <source>
        <dbReference type="EMBL" id="KAL0187180.1"/>
    </source>
</evidence>
<dbReference type="EMBL" id="JAMKFB020000008">
    <property type="protein sequence ID" value="KAL0187180.1"/>
    <property type="molecule type" value="Genomic_DNA"/>
</dbReference>
<dbReference type="AlphaFoldDB" id="A0ABD0QN70"/>
<feature type="region of interest" description="Disordered" evidence="1">
    <location>
        <begin position="51"/>
        <end position="94"/>
    </location>
</feature>
<name>A0ABD0QN70_CIRMR</name>
<accession>A0ABD0QN70</accession>
<evidence type="ECO:0000313" key="3">
    <source>
        <dbReference type="Proteomes" id="UP001529510"/>
    </source>
</evidence>
<feature type="non-terminal residue" evidence="2">
    <location>
        <position position="1"/>
    </location>
</feature>
<proteinExistence type="predicted"/>
<comment type="caution">
    <text evidence="2">The sequence shown here is derived from an EMBL/GenBank/DDBJ whole genome shotgun (WGS) entry which is preliminary data.</text>
</comment>
<keyword evidence="3" id="KW-1185">Reference proteome</keyword>
<feature type="compositionally biased region" description="Acidic residues" evidence="1">
    <location>
        <begin position="59"/>
        <end position="71"/>
    </location>
</feature>
<feature type="compositionally biased region" description="Basic and acidic residues" evidence="1">
    <location>
        <begin position="72"/>
        <end position="94"/>
    </location>
</feature>
<sequence>KYHSHLLQFDGEGGWRFEKLDASTRISLQDEKLRLETQLSGIPKMQQRLAELSLPNPGEVEEDDDGMEAEWEQQKEGEEKERDVVSGGKGKDLM</sequence>
<evidence type="ECO:0000256" key="1">
    <source>
        <dbReference type="SAM" id="MobiDB-lite"/>
    </source>
</evidence>
<gene>
    <name evidence="2" type="ORF">M9458_018850</name>
</gene>
<reference evidence="2 3" key="1">
    <citation type="submission" date="2024-05" db="EMBL/GenBank/DDBJ databases">
        <title>Genome sequencing and assembly of Indian major carp, Cirrhinus mrigala (Hamilton, 1822).</title>
        <authorList>
            <person name="Mohindra V."/>
            <person name="Chowdhury L.M."/>
            <person name="Lal K."/>
            <person name="Jena J.K."/>
        </authorList>
    </citation>
    <scope>NUCLEOTIDE SEQUENCE [LARGE SCALE GENOMIC DNA]</scope>
    <source>
        <strain evidence="2">CM1030</strain>
        <tissue evidence="2">Blood</tissue>
    </source>
</reference>
<feature type="non-terminal residue" evidence="2">
    <location>
        <position position="94"/>
    </location>
</feature>
<protein>
    <submittedName>
        <fullName evidence="2">Uncharacterized protein</fullName>
    </submittedName>
</protein>